<evidence type="ECO:0000259" key="1">
    <source>
        <dbReference type="Pfam" id="PF14681"/>
    </source>
</evidence>
<dbReference type="InterPro" id="IPR050137">
    <property type="entry name" value="PyrR_bifunctional"/>
</dbReference>
<dbReference type="GO" id="GO:0004845">
    <property type="term" value="F:uracil phosphoribosyltransferase activity"/>
    <property type="evidence" value="ECO:0007669"/>
    <property type="project" value="UniProtKB-EC"/>
</dbReference>
<dbReference type="InterPro" id="IPR029057">
    <property type="entry name" value="PRTase-like"/>
</dbReference>
<protein>
    <submittedName>
        <fullName evidence="2">Uracil phosphoribosyltransferase</fullName>
        <ecNumber evidence="2">2.4.2.9</ecNumber>
    </submittedName>
</protein>
<dbReference type="NCBIfam" id="NF001097">
    <property type="entry name" value="PRK00129.1"/>
    <property type="match status" value="1"/>
</dbReference>
<organism evidence="2 3">
    <name type="scientific">Mucinivorans hirudinis</name>
    <dbReference type="NCBI Taxonomy" id="1433126"/>
    <lineage>
        <taxon>Bacteria</taxon>
        <taxon>Pseudomonadati</taxon>
        <taxon>Bacteroidota</taxon>
        <taxon>Bacteroidia</taxon>
        <taxon>Bacteroidales</taxon>
        <taxon>Rikenellaceae</taxon>
        <taxon>Mucinivorans</taxon>
    </lineage>
</organism>
<accession>A0A060R7E9</accession>
<dbReference type="STRING" id="1433126.BN938_1019"/>
<name>A0A060R7E9_9BACT</name>
<dbReference type="HOGENOM" id="CLU_067096_2_0_10"/>
<dbReference type="AlphaFoldDB" id="A0A060R7E9"/>
<dbReference type="PATRIC" id="fig|1433126.3.peg.1017"/>
<dbReference type="KEGG" id="rbc:BN938_1019"/>
<dbReference type="Pfam" id="PF14681">
    <property type="entry name" value="UPRTase"/>
    <property type="match status" value="1"/>
</dbReference>
<proteinExistence type="predicted"/>
<dbReference type="PANTHER" id="PTHR11608:SF0">
    <property type="entry name" value="BIFUNCTIONAL PROTEIN PYRR"/>
    <property type="match status" value="1"/>
</dbReference>
<dbReference type="SUPFAM" id="SSF53271">
    <property type="entry name" value="PRTase-like"/>
    <property type="match status" value="1"/>
</dbReference>
<dbReference type="eggNOG" id="COG0035">
    <property type="taxonomic scope" value="Bacteria"/>
</dbReference>
<sequence>MIKVLDRENSILNRFIAEMRDQTIQRDAMRFRRNLERVGEVMAYEVSKTLSYKPEKVITPLGESEIELPAQQMVVASILRAGIPMHNGVLNIFDRAESGFVSAYRKYSKSGKFTIDVESVTTPSLEGKILILIDPMLATGASIETAYRALCERGGTPLHTHFMAAISATDGVEYVERHLAIEPITIWTAALDSELTVKSYIVPGIGDTGDLAFGEKL</sequence>
<evidence type="ECO:0000313" key="2">
    <source>
        <dbReference type="EMBL" id="CDN31117.1"/>
    </source>
</evidence>
<reference evidence="2 3" key="1">
    <citation type="journal article" date="2015" name="Genome Announc.">
        <title>Complete Genome Sequence of the Novel Leech Symbiont Mucinivorans hirudinis M3T.</title>
        <authorList>
            <person name="Nelson M.C."/>
            <person name="Bomar L."/>
            <person name="Graf J."/>
        </authorList>
    </citation>
    <scope>NUCLEOTIDE SEQUENCE [LARGE SCALE GENOMIC DNA]</scope>
    <source>
        <strain evidence="3">M3</strain>
    </source>
</reference>
<evidence type="ECO:0000313" key="3">
    <source>
        <dbReference type="Proteomes" id="UP000027616"/>
    </source>
</evidence>
<keyword evidence="2" id="KW-0808">Transferase</keyword>
<feature type="domain" description="Phosphoribosyltransferase" evidence="1">
    <location>
        <begin position="11"/>
        <end position="214"/>
    </location>
</feature>
<dbReference type="EC" id="2.4.2.9" evidence="2"/>
<dbReference type="InterPro" id="IPR000836">
    <property type="entry name" value="PRTase_dom"/>
</dbReference>
<dbReference type="CDD" id="cd06223">
    <property type="entry name" value="PRTases_typeI"/>
    <property type="match status" value="1"/>
</dbReference>
<keyword evidence="2" id="KW-0328">Glycosyltransferase</keyword>
<dbReference type="EMBL" id="HG934468">
    <property type="protein sequence ID" value="CDN31117.1"/>
    <property type="molecule type" value="Genomic_DNA"/>
</dbReference>
<keyword evidence="3" id="KW-1185">Reference proteome</keyword>
<dbReference type="Proteomes" id="UP000027616">
    <property type="component" value="Chromosome I"/>
</dbReference>
<gene>
    <name evidence="2" type="ORF">BN938_1019</name>
</gene>
<dbReference type="PANTHER" id="PTHR11608">
    <property type="entry name" value="BIFUNCTIONAL PROTEIN PYRR"/>
    <property type="match status" value="1"/>
</dbReference>
<dbReference type="Gene3D" id="3.40.50.2020">
    <property type="match status" value="1"/>
</dbReference>